<keyword evidence="2" id="KW-0560">Oxidoreductase</keyword>
<dbReference type="Gene3D" id="3.50.50.60">
    <property type="entry name" value="FAD/NAD(P)-binding domain"/>
    <property type="match status" value="2"/>
</dbReference>
<dbReference type="InterPro" id="IPR051209">
    <property type="entry name" value="FAD-bind_Monooxygenase_sf"/>
</dbReference>
<dbReference type="EMBL" id="LZDS01000004">
    <property type="protein sequence ID" value="OBX29674.1"/>
    <property type="molecule type" value="Genomic_DNA"/>
</dbReference>
<reference evidence="3" key="1">
    <citation type="submission" date="2016-06" db="EMBL/GenBank/DDBJ databases">
        <authorList>
            <person name="Radolfova-Krizova L."/>
            <person name="Nemec A."/>
        </authorList>
    </citation>
    <scope>NUCLEOTIDE SEQUENCE [LARGE SCALE GENOMIC DNA]</scope>
    <source>
        <strain evidence="3">ANC 4275</strain>
    </source>
</reference>
<dbReference type="Proteomes" id="UP000185753">
    <property type="component" value="Unassembled WGS sequence"/>
</dbReference>
<dbReference type="GO" id="GO:0004497">
    <property type="term" value="F:monooxygenase activity"/>
    <property type="evidence" value="ECO:0007669"/>
    <property type="project" value="UniProtKB-KW"/>
</dbReference>
<dbReference type="SUPFAM" id="SSF51905">
    <property type="entry name" value="FAD/NAD(P)-binding domain"/>
    <property type="match status" value="2"/>
</dbReference>
<dbReference type="PRINTS" id="PR00411">
    <property type="entry name" value="PNDRDTASEI"/>
</dbReference>
<dbReference type="AlphaFoldDB" id="A0A1A7RDS6"/>
<dbReference type="InterPro" id="IPR036188">
    <property type="entry name" value="FAD/NAD-bd_sf"/>
</dbReference>
<accession>A0A1A7RDS6</accession>
<dbReference type="PANTHER" id="PTHR42877">
    <property type="entry name" value="L-ORNITHINE N(5)-MONOOXYGENASE-RELATED"/>
    <property type="match status" value="1"/>
</dbReference>
<gene>
    <name evidence="2" type="ORF">A9J31_12355</name>
</gene>
<dbReference type="PANTHER" id="PTHR42877:SF4">
    <property type="entry name" value="FAD_NAD(P)-BINDING DOMAIN-CONTAINING PROTEIN-RELATED"/>
    <property type="match status" value="1"/>
</dbReference>
<evidence type="ECO:0000313" key="2">
    <source>
        <dbReference type="EMBL" id="OBX29674.1"/>
    </source>
</evidence>
<keyword evidence="3" id="KW-1185">Reference proteome</keyword>
<dbReference type="STRING" id="1443941.A9J31_12355"/>
<evidence type="ECO:0000256" key="1">
    <source>
        <dbReference type="SAM" id="MobiDB-lite"/>
    </source>
</evidence>
<comment type="caution">
    <text evidence="2">The sequence shown here is derived from an EMBL/GenBank/DDBJ whole genome shotgun (WGS) entry which is preliminary data.</text>
</comment>
<proteinExistence type="predicted"/>
<keyword evidence="2" id="KW-0503">Monooxygenase</keyword>
<feature type="compositionally biased region" description="Basic and acidic residues" evidence="1">
    <location>
        <begin position="44"/>
        <end position="53"/>
    </location>
</feature>
<sequence>MNMPTQLHDDDVKALDQEKTQTKKPTTHTNARRSASSSAKAKKAAQDRSDSEPSLKNQVRVYDTIVIGAGISGLAAAHQMNERGYTDYVVLEKANRVGGTWRDNTYPGCGCDVPSALYSFSFAPSHKWSHLFAKQPEILTYLEDVAEQHALYRNIQFNCELISAEWNEQLKQWQLETSKGQYAARTVIFSTGPITEPQIPKIKGIESFKGEMFHSARWNHDYDLTGKRIAVIGTGASAIQFVPQVQPLAKELIVFQRTAPWVLPKADFPLNDRAKGVLTRFPAIQQTWRKSVSGILNGINLGLRNPSLLEPVNYLGKQLLKSQIQDDELREKVTPNFSIGCKRLLFANNYYPALQQANVELVPHGLVEIEGNTVIAANGERHDVDVIIWGTGFEVSHPPIGNRVRNAQGQLLSELWKDSSPEAFLGTSIAQVPNAFLVLGPNILVYDSFIGIAEAQVGYIVDALVRMKQQRIEIKPNVLAYHNAKVQTHLQTTVFNRGGCKSYYLDANGRNFAAWPWSLNQLKQRLKHADLSHYDTVA</sequence>
<organism evidence="2 3">
    <name type="scientific">Acinetobacter gandensis</name>
    <dbReference type="NCBI Taxonomy" id="1443941"/>
    <lineage>
        <taxon>Bacteria</taxon>
        <taxon>Pseudomonadati</taxon>
        <taxon>Pseudomonadota</taxon>
        <taxon>Gammaproteobacteria</taxon>
        <taxon>Moraxellales</taxon>
        <taxon>Moraxellaceae</taxon>
        <taxon>Acinetobacter</taxon>
    </lineage>
</organism>
<name>A0A1A7RDS6_9GAMM</name>
<feature type="compositionally biased region" description="Basic and acidic residues" evidence="1">
    <location>
        <begin position="7"/>
        <end position="21"/>
    </location>
</feature>
<protein>
    <submittedName>
        <fullName evidence="2">Cyclohexanone monooxygenase</fullName>
    </submittedName>
</protein>
<evidence type="ECO:0000313" key="3">
    <source>
        <dbReference type="Proteomes" id="UP000185753"/>
    </source>
</evidence>
<feature type="region of interest" description="Disordered" evidence="1">
    <location>
        <begin position="1"/>
        <end position="55"/>
    </location>
</feature>
<dbReference type="Pfam" id="PF13738">
    <property type="entry name" value="Pyr_redox_3"/>
    <property type="match status" value="1"/>
</dbReference>